<protein>
    <submittedName>
        <fullName evidence="2">Uncharacterized protein</fullName>
    </submittedName>
</protein>
<dbReference type="Proteomes" id="UP000184108">
    <property type="component" value="Unassembled WGS sequence"/>
</dbReference>
<accession>A0A1M5HA99</accession>
<evidence type="ECO:0000256" key="1">
    <source>
        <dbReference type="SAM" id="Phobius"/>
    </source>
</evidence>
<dbReference type="RefSeq" id="WP_073174776.1">
    <property type="nucleotide sequence ID" value="NZ_FQVE01000004.1"/>
</dbReference>
<name>A0A1M5HA99_9FLAO</name>
<gene>
    <name evidence="2" type="ORF">SAMN02787073_3633</name>
</gene>
<sequence length="193" mass="22407">MLLLGLTDREMTFITEISKGLFPLLAAMTGAYLTYRFQKRDKIRDHLYGYKVKAYSKIAKTIHDIKNNYSYACGDILGNELPLQDYKTPVEVYDLFNNVSSEDALYLTKITLKDIDDFAKKIYWSASLTNKTETDQDLIKREDLIGNYEEMISECDVFISKLQKELKIDKLHESNKTFLETTKNLFNKKNIAP</sequence>
<organism evidence="2 3">
    <name type="scientific">Chryseobacterium vrystaatense</name>
    <dbReference type="NCBI Taxonomy" id="307480"/>
    <lineage>
        <taxon>Bacteria</taxon>
        <taxon>Pseudomonadati</taxon>
        <taxon>Bacteroidota</taxon>
        <taxon>Flavobacteriia</taxon>
        <taxon>Flavobacteriales</taxon>
        <taxon>Weeksellaceae</taxon>
        <taxon>Chryseobacterium group</taxon>
        <taxon>Chryseobacterium</taxon>
    </lineage>
</organism>
<proteinExistence type="predicted"/>
<dbReference type="AlphaFoldDB" id="A0A1M5HA99"/>
<evidence type="ECO:0000313" key="3">
    <source>
        <dbReference type="Proteomes" id="UP000184108"/>
    </source>
</evidence>
<keyword evidence="1" id="KW-0472">Membrane</keyword>
<reference evidence="3" key="1">
    <citation type="submission" date="2016-11" db="EMBL/GenBank/DDBJ databases">
        <authorList>
            <person name="Varghese N."/>
            <person name="Submissions S."/>
        </authorList>
    </citation>
    <scope>NUCLEOTIDE SEQUENCE [LARGE SCALE GENOMIC DNA]</scope>
    <source>
        <strain evidence="3">YR203</strain>
    </source>
</reference>
<dbReference type="EMBL" id="FQVE01000004">
    <property type="protein sequence ID" value="SHG12887.1"/>
    <property type="molecule type" value="Genomic_DNA"/>
</dbReference>
<feature type="transmembrane region" description="Helical" evidence="1">
    <location>
        <begin position="20"/>
        <end position="37"/>
    </location>
</feature>
<evidence type="ECO:0000313" key="2">
    <source>
        <dbReference type="EMBL" id="SHG12887.1"/>
    </source>
</evidence>
<keyword evidence="1" id="KW-1133">Transmembrane helix</keyword>
<keyword evidence="1" id="KW-0812">Transmembrane</keyword>